<dbReference type="InParanoid" id="A0A6I9RK44"/>
<proteinExistence type="predicted"/>
<keyword evidence="2" id="KW-0472">Membrane</keyword>
<feature type="transmembrane region" description="Helical" evidence="2">
    <location>
        <begin position="12"/>
        <end position="30"/>
    </location>
</feature>
<dbReference type="Proteomes" id="UP000504607">
    <property type="component" value="Chromosome 6"/>
</dbReference>
<organism evidence="3 4">
    <name type="scientific">Elaeis guineensis var. tenera</name>
    <name type="common">Oil palm</name>
    <dbReference type="NCBI Taxonomy" id="51953"/>
    <lineage>
        <taxon>Eukaryota</taxon>
        <taxon>Viridiplantae</taxon>
        <taxon>Streptophyta</taxon>
        <taxon>Embryophyta</taxon>
        <taxon>Tracheophyta</taxon>
        <taxon>Spermatophyta</taxon>
        <taxon>Magnoliopsida</taxon>
        <taxon>Liliopsida</taxon>
        <taxon>Arecaceae</taxon>
        <taxon>Arecoideae</taxon>
        <taxon>Cocoseae</taxon>
        <taxon>Elaeidinae</taxon>
        <taxon>Elaeis</taxon>
    </lineage>
</organism>
<dbReference type="PANTHER" id="PTHR33982">
    <property type="entry name" value="OUTER ENVELOPE MEMBRANE PROTEIN 7-RELATED"/>
    <property type="match status" value="1"/>
</dbReference>
<protein>
    <submittedName>
        <fullName evidence="4">Uncharacterized protein LOC105047292 isoform X1</fullName>
    </submittedName>
</protein>
<keyword evidence="2" id="KW-1133">Transmembrane helix</keyword>
<dbReference type="OrthoDB" id="754892at2759"/>
<sequence length="98" mass="11083">MEKGASRARQNAMRSGLVVVGAIAFGYLSFQVGFKPFVDRAQEAMDRTLPVDREAGQQEERWPPPSDTTNSLSQDDEDLGSFDQLFETLFQSLHLWLF</sequence>
<dbReference type="RefSeq" id="XP_010924457.1">
    <property type="nucleotide sequence ID" value="XM_010926155.3"/>
</dbReference>
<dbReference type="AlphaFoldDB" id="A0A6I9RK44"/>
<dbReference type="GeneID" id="105047292"/>
<keyword evidence="3" id="KW-1185">Reference proteome</keyword>
<feature type="region of interest" description="Disordered" evidence="1">
    <location>
        <begin position="48"/>
        <end position="78"/>
    </location>
</feature>
<feature type="compositionally biased region" description="Basic and acidic residues" evidence="1">
    <location>
        <begin position="48"/>
        <end position="62"/>
    </location>
</feature>
<gene>
    <name evidence="4" type="primary">LOC105047292</name>
</gene>
<evidence type="ECO:0000256" key="2">
    <source>
        <dbReference type="SAM" id="Phobius"/>
    </source>
</evidence>
<accession>A0A6I9RK44</accession>
<dbReference type="KEGG" id="egu:105047292"/>
<evidence type="ECO:0000256" key="1">
    <source>
        <dbReference type="SAM" id="MobiDB-lite"/>
    </source>
</evidence>
<evidence type="ECO:0000313" key="4">
    <source>
        <dbReference type="RefSeq" id="XP_010924457.1"/>
    </source>
</evidence>
<reference evidence="4" key="1">
    <citation type="submission" date="2025-08" db="UniProtKB">
        <authorList>
            <consortium name="RefSeq"/>
        </authorList>
    </citation>
    <scope>IDENTIFICATION</scope>
</reference>
<dbReference type="PANTHER" id="PTHR33982:SF4">
    <property type="entry name" value="TRANSMEMBRANE PROTEIN"/>
    <property type="match status" value="1"/>
</dbReference>
<name>A0A6I9RK44_ELAGV</name>
<dbReference type="InterPro" id="IPR038944">
    <property type="entry name" value="OEP7-like"/>
</dbReference>
<evidence type="ECO:0000313" key="3">
    <source>
        <dbReference type="Proteomes" id="UP000504607"/>
    </source>
</evidence>
<keyword evidence="2" id="KW-0812">Transmembrane</keyword>